<dbReference type="Pfam" id="PF04564">
    <property type="entry name" value="U-box"/>
    <property type="match status" value="1"/>
</dbReference>
<protein>
    <recommendedName>
        <fullName evidence="2">U-box domain-containing protein</fullName>
    </recommendedName>
</protein>
<dbReference type="Proteomes" id="UP001314263">
    <property type="component" value="Unassembled WGS sequence"/>
</dbReference>
<dbReference type="GO" id="GO:0016567">
    <property type="term" value="P:protein ubiquitination"/>
    <property type="evidence" value="ECO:0007669"/>
    <property type="project" value="InterPro"/>
</dbReference>
<dbReference type="InterPro" id="IPR045185">
    <property type="entry name" value="PUB22/23/24-like"/>
</dbReference>
<dbReference type="InterPro" id="IPR003613">
    <property type="entry name" value="Ubox_domain"/>
</dbReference>
<dbReference type="InterPro" id="IPR013083">
    <property type="entry name" value="Znf_RING/FYVE/PHD"/>
</dbReference>
<evidence type="ECO:0000259" key="2">
    <source>
        <dbReference type="PROSITE" id="PS51698"/>
    </source>
</evidence>
<dbReference type="InterPro" id="IPR045210">
    <property type="entry name" value="RING-Ubox_PUB"/>
</dbReference>
<dbReference type="GO" id="GO:0061630">
    <property type="term" value="F:ubiquitin protein ligase activity"/>
    <property type="evidence" value="ECO:0007669"/>
    <property type="project" value="InterPro"/>
</dbReference>
<dbReference type="SMART" id="SM00504">
    <property type="entry name" value="Ubox"/>
    <property type="match status" value="1"/>
</dbReference>
<gene>
    <name evidence="3" type="ORF">CVIRNUC_006266</name>
</gene>
<feature type="domain" description="U-box" evidence="2">
    <location>
        <begin position="44"/>
        <end position="120"/>
    </location>
</feature>
<dbReference type="SUPFAM" id="SSF57850">
    <property type="entry name" value="RING/U-box"/>
    <property type="match status" value="1"/>
</dbReference>
<dbReference type="CDD" id="cd16664">
    <property type="entry name" value="RING-Ubox_PUB"/>
    <property type="match status" value="1"/>
</dbReference>
<evidence type="ECO:0000256" key="1">
    <source>
        <dbReference type="SAM" id="MobiDB-lite"/>
    </source>
</evidence>
<evidence type="ECO:0000313" key="4">
    <source>
        <dbReference type="Proteomes" id="UP001314263"/>
    </source>
</evidence>
<keyword evidence="4" id="KW-1185">Reference proteome</keyword>
<organism evidence="3 4">
    <name type="scientific">Coccomyxa viridis</name>
    <dbReference type="NCBI Taxonomy" id="1274662"/>
    <lineage>
        <taxon>Eukaryota</taxon>
        <taxon>Viridiplantae</taxon>
        <taxon>Chlorophyta</taxon>
        <taxon>core chlorophytes</taxon>
        <taxon>Trebouxiophyceae</taxon>
        <taxon>Trebouxiophyceae incertae sedis</taxon>
        <taxon>Coccomyxaceae</taxon>
        <taxon>Coccomyxa</taxon>
    </lineage>
</organism>
<sequence length="178" mass="19779">MPQMALHSSLFARISATTQDLLQKNTRPIQKELSELLTPQQLAACPQEFVCPISLDIMRDPVLLLPTGQIYDFYSLTQWFESGGRSCPLTGMQLEGTVRMRYDLERRARVMAWLVEQGVDITTIPQLAKPTPTPQASEGDAGGGGQQSSRQGWDRLLRSLIAFAKFVGGTSKIYGNIY</sequence>
<dbReference type="EMBL" id="CAUYUE010000008">
    <property type="protein sequence ID" value="CAK0783071.1"/>
    <property type="molecule type" value="Genomic_DNA"/>
</dbReference>
<reference evidence="3 4" key="1">
    <citation type="submission" date="2023-10" db="EMBL/GenBank/DDBJ databases">
        <authorList>
            <person name="Maclean D."/>
            <person name="Macfadyen A."/>
        </authorList>
    </citation>
    <scope>NUCLEOTIDE SEQUENCE [LARGE SCALE GENOMIC DNA]</scope>
</reference>
<dbReference type="PANTHER" id="PTHR22849:SF164">
    <property type="entry name" value="U-BOX DOMAIN-CONTAINING PROTEIN"/>
    <property type="match status" value="1"/>
</dbReference>
<dbReference type="PANTHER" id="PTHR22849">
    <property type="entry name" value="WDSAM1 PROTEIN"/>
    <property type="match status" value="1"/>
</dbReference>
<proteinExistence type="predicted"/>
<comment type="caution">
    <text evidence="3">The sequence shown here is derived from an EMBL/GenBank/DDBJ whole genome shotgun (WGS) entry which is preliminary data.</text>
</comment>
<evidence type="ECO:0000313" key="3">
    <source>
        <dbReference type="EMBL" id="CAK0783071.1"/>
    </source>
</evidence>
<feature type="region of interest" description="Disordered" evidence="1">
    <location>
        <begin position="125"/>
        <end position="150"/>
    </location>
</feature>
<dbReference type="PROSITE" id="PS51698">
    <property type="entry name" value="U_BOX"/>
    <property type="match status" value="1"/>
</dbReference>
<accession>A0AAV1I860</accession>
<dbReference type="Gene3D" id="3.30.40.10">
    <property type="entry name" value="Zinc/RING finger domain, C3HC4 (zinc finger)"/>
    <property type="match status" value="1"/>
</dbReference>
<dbReference type="AlphaFoldDB" id="A0AAV1I860"/>
<name>A0AAV1I860_9CHLO</name>